<feature type="region of interest" description="Disordered" evidence="2">
    <location>
        <begin position="1"/>
        <end position="40"/>
    </location>
</feature>
<keyword evidence="5" id="KW-1185">Reference proteome</keyword>
<gene>
    <name evidence="4" type="ORF">STRIP9103_08186</name>
</gene>
<organism evidence="4 5">
    <name type="scientific">Streptomyces ipomoeae 91-03</name>
    <dbReference type="NCBI Taxonomy" id="698759"/>
    <lineage>
        <taxon>Bacteria</taxon>
        <taxon>Bacillati</taxon>
        <taxon>Actinomycetota</taxon>
        <taxon>Actinomycetes</taxon>
        <taxon>Kitasatosporales</taxon>
        <taxon>Streptomycetaceae</taxon>
        <taxon>Streptomyces</taxon>
    </lineage>
</organism>
<comment type="caution">
    <text evidence="4">The sequence shown here is derived from an EMBL/GenBank/DDBJ whole genome shotgun (WGS) entry which is preliminary data.</text>
</comment>
<dbReference type="AlphaFoldDB" id="L1L262"/>
<dbReference type="PANTHER" id="PTHR11487:SF0">
    <property type="entry name" value="S-ACYL FATTY ACID SYNTHASE THIOESTERASE, MEDIUM CHAIN"/>
    <property type="match status" value="1"/>
</dbReference>
<sequence>MTLSSSSTTGSPLIRWVTPGPRRPGRPRPSAAARARRHPQEVLENPELMELMLPTLRADFTALESYDHQDESPLPVPLTVFGGTADALVGPARLHGRRRQSSAGSRLRTLPGGHFFVHASAHTIMTEIAETLSTHVKA</sequence>
<dbReference type="EMBL" id="AEJC01000189">
    <property type="protein sequence ID" value="EKX66884.1"/>
    <property type="molecule type" value="Genomic_DNA"/>
</dbReference>
<feature type="compositionally biased region" description="Low complexity" evidence="2">
    <location>
        <begin position="1"/>
        <end position="11"/>
    </location>
</feature>
<dbReference type="InterPro" id="IPR001031">
    <property type="entry name" value="Thioesterase"/>
</dbReference>
<evidence type="ECO:0000313" key="4">
    <source>
        <dbReference type="EMBL" id="EKX66884.1"/>
    </source>
</evidence>
<protein>
    <submittedName>
        <fullName evidence="4">Linear gramicidin dehydrogenase LgrE domain protein</fullName>
    </submittedName>
</protein>
<dbReference type="GO" id="GO:0008610">
    <property type="term" value="P:lipid biosynthetic process"/>
    <property type="evidence" value="ECO:0007669"/>
    <property type="project" value="TreeGrafter"/>
</dbReference>
<dbReference type="PATRIC" id="fig|698759.3.peg.2552"/>
<feature type="domain" description="Thioesterase" evidence="3">
    <location>
        <begin position="36"/>
        <end position="133"/>
    </location>
</feature>
<dbReference type="Gene3D" id="3.40.50.1820">
    <property type="entry name" value="alpha/beta hydrolase"/>
    <property type="match status" value="1"/>
</dbReference>
<accession>L1L262</accession>
<name>L1L262_9ACTN</name>
<dbReference type="Pfam" id="PF00975">
    <property type="entry name" value="Thioesterase"/>
    <property type="match status" value="1"/>
</dbReference>
<dbReference type="SUPFAM" id="SSF53474">
    <property type="entry name" value="alpha/beta-Hydrolases"/>
    <property type="match status" value="1"/>
</dbReference>
<comment type="similarity">
    <text evidence="1">Belongs to the thioesterase family.</text>
</comment>
<dbReference type="PANTHER" id="PTHR11487">
    <property type="entry name" value="THIOESTERASE"/>
    <property type="match status" value="1"/>
</dbReference>
<dbReference type="Proteomes" id="UP000010411">
    <property type="component" value="Unassembled WGS sequence"/>
</dbReference>
<reference evidence="4 5" key="1">
    <citation type="submission" date="2012-11" db="EMBL/GenBank/DDBJ databases">
        <authorList>
            <person name="Huguet-Tapia J.C."/>
            <person name="Durkin A.S."/>
            <person name="Pettis G.S."/>
            <person name="Badger J.H."/>
        </authorList>
    </citation>
    <scope>NUCLEOTIDE SEQUENCE [LARGE SCALE GENOMIC DNA]</scope>
    <source>
        <strain evidence="4 5">91-03</strain>
    </source>
</reference>
<dbReference type="InterPro" id="IPR012223">
    <property type="entry name" value="TEII"/>
</dbReference>
<proteinExistence type="inferred from homology"/>
<dbReference type="InterPro" id="IPR029058">
    <property type="entry name" value="AB_hydrolase_fold"/>
</dbReference>
<evidence type="ECO:0000256" key="2">
    <source>
        <dbReference type="SAM" id="MobiDB-lite"/>
    </source>
</evidence>
<evidence type="ECO:0000256" key="1">
    <source>
        <dbReference type="ARBA" id="ARBA00007169"/>
    </source>
</evidence>
<evidence type="ECO:0000313" key="5">
    <source>
        <dbReference type="Proteomes" id="UP000010411"/>
    </source>
</evidence>
<evidence type="ECO:0000259" key="3">
    <source>
        <dbReference type="Pfam" id="PF00975"/>
    </source>
</evidence>